<gene>
    <name evidence="9" type="ORF">DUI87_22098</name>
</gene>
<accession>A0A3M0JRB7</accession>
<dbReference type="EMBL" id="QRBI01000138">
    <property type="protein sequence ID" value="RMC01310.1"/>
    <property type="molecule type" value="Genomic_DNA"/>
</dbReference>
<keyword evidence="5 7" id="KW-0472">Membrane</keyword>
<feature type="domain" description="C2" evidence="8">
    <location>
        <begin position="179"/>
        <end position="297"/>
    </location>
</feature>
<dbReference type="Proteomes" id="UP000269221">
    <property type="component" value="Unassembled WGS sequence"/>
</dbReference>
<evidence type="ECO:0000256" key="5">
    <source>
        <dbReference type="ARBA" id="ARBA00023136"/>
    </source>
</evidence>
<name>A0A3M0JRB7_HIRRU</name>
<reference evidence="9 10" key="1">
    <citation type="submission" date="2018-07" db="EMBL/GenBank/DDBJ databases">
        <title>A high quality draft genome assembly of the barn swallow (H. rustica rustica).</title>
        <authorList>
            <person name="Formenti G."/>
            <person name="Chiara M."/>
            <person name="Poveda L."/>
            <person name="Francoijs K.-J."/>
            <person name="Bonisoli-Alquati A."/>
            <person name="Canova L."/>
            <person name="Gianfranceschi L."/>
            <person name="Horner D.S."/>
            <person name="Saino N."/>
        </authorList>
    </citation>
    <scope>NUCLEOTIDE SEQUENCE [LARGE SCALE GENOMIC DNA]</scope>
    <source>
        <strain evidence="9">Chelidonia</strain>
        <tissue evidence="9">Blood</tissue>
    </source>
</reference>
<evidence type="ECO:0000256" key="7">
    <source>
        <dbReference type="SAM" id="Phobius"/>
    </source>
</evidence>
<dbReference type="PROSITE" id="PS50004">
    <property type="entry name" value="C2"/>
    <property type="match status" value="2"/>
</dbReference>
<evidence type="ECO:0000313" key="10">
    <source>
        <dbReference type="Proteomes" id="UP000269221"/>
    </source>
</evidence>
<evidence type="ECO:0000256" key="2">
    <source>
        <dbReference type="ARBA" id="ARBA00022692"/>
    </source>
</evidence>
<dbReference type="PANTHER" id="PTHR12546:SF44">
    <property type="entry name" value="DYSFERLIN"/>
    <property type="match status" value="1"/>
</dbReference>
<dbReference type="Pfam" id="PF22901">
    <property type="entry name" value="dsrm_Ferlin"/>
    <property type="match status" value="1"/>
</dbReference>
<evidence type="ECO:0000256" key="1">
    <source>
        <dbReference type="ARBA" id="ARBA00004167"/>
    </source>
</evidence>
<feature type="compositionally biased region" description="Basic and acidic residues" evidence="6">
    <location>
        <begin position="584"/>
        <end position="608"/>
    </location>
</feature>
<dbReference type="InterPro" id="IPR032362">
    <property type="entry name" value="Ferlin_C"/>
</dbReference>
<dbReference type="SUPFAM" id="SSF49562">
    <property type="entry name" value="C2 domain (Calcium/lipid-binding domain, CaLB)"/>
    <property type="match status" value="2"/>
</dbReference>
<dbReference type="Gene3D" id="2.60.40.150">
    <property type="entry name" value="C2 domain"/>
    <property type="match status" value="2"/>
</dbReference>
<dbReference type="GO" id="GO:0006906">
    <property type="term" value="P:vesicle fusion"/>
    <property type="evidence" value="ECO:0007669"/>
    <property type="project" value="TreeGrafter"/>
</dbReference>
<evidence type="ECO:0000256" key="4">
    <source>
        <dbReference type="ARBA" id="ARBA00022989"/>
    </source>
</evidence>
<comment type="caution">
    <text evidence="9">The sequence shown here is derived from an EMBL/GenBank/DDBJ whole genome shotgun (WGS) entry which is preliminary data.</text>
</comment>
<dbReference type="InterPro" id="IPR037724">
    <property type="entry name" value="C2E_Ferlin"/>
</dbReference>
<protein>
    <recommendedName>
        <fullName evidence="8">C2 domain-containing protein</fullName>
    </recommendedName>
</protein>
<dbReference type="PANTHER" id="PTHR12546">
    <property type="entry name" value="FER-1-LIKE"/>
    <property type="match status" value="1"/>
</dbReference>
<keyword evidence="10" id="KW-1185">Reference proteome</keyword>
<keyword evidence="4 7" id="KW-1133">Transmembrane helix</keyword>
<dbReference type="STRING" id="333673.A0A3M0JRB7"/>
<dbReference type="InterPro" id="IPR037725">
    <property type="entry name" value="C2F_Ferlin"/>
</dbReference>
<dbReference type="InterPro" id="IPR037721">
    <property type="entry name" value="Ferlin"/>
</dbReference>
<feature type="region of interest" description="Disordered" evidence="6">
    <location>
        <begin position="584"/>
        <end position="628"/>
    </location>
</feature>
<dbReference type="CDD" id="cd08374">
    <property type="entry name" value="C2F_Ferlin"/>
    <property type="match status" value="1"/>
</dbReference>
<dbReference type="GO" id="GO:0033292">
    <property type="term" value="P:T-tubule organization"/>
    <property type="evidence" value="ECO:0007669"/>
    <property type="project" value="TreeGrafter"/>
</dbReference>
<evidence type="ECO:0000259" key="8">
    <source>
        <dbReference type="PROSITE" id="PS50004"/>
    </source>
</evidence>
<dbReference type="InterPro" id="IPR035892">
    <property type="entry name" value="C2_domain_sf"/>
</dbReference>
<dbReference type="InterPro" id="IPR055072">
    <property type="entry name" value="Ferlin_DSRM"/>
</dbReference>
<dbReference type="OrthoDB" id="270970at2759"/>
<organism evidence="9 10">
    <name type="scientific">Hirundo rustica rustica</name>
    <dbReference type="NCBI Taxonomy" id="333673"/>
    <lineage>
        <taxon>Eukaryota</taxon>
        <taxon>Metazoa</taxon>
        <taxon>Chordata</taxon>
        <taxon>Craniata</taxon>
        <taxon>Vertebrata</taxon>
        <taxon>Euteleostomi</taxon>
        <taxon>Archelosauria</taxon>
        <taxon>Archosauria</taxon>
        <taxon>Dinosauria</taxon>
        <taxon>Saurischia</taxon>
        <taxon>Theropoda</taxon>
        <taxon>Coelurosauria</taxon>
        <taxon>Aves</taxon>
        <taxon>Neognathae</taxon>
        <taxon>Neoaves</taxon>
        <taxon>Telluraves</taxon>
        <taxon>Australaves</taxon>
        <taxon>Passeriformes</taxon>
        <taxon>Sylvioidea</taxon>
        <taxon>Hirundinidae</taxon>
        <taxon>Hirundo</taxon>
    </lineage>
</organism>
<feature type="domain" description="C2" evidence="8">
    <location>
        <begin position="375"/>
        <end position="531"/>
    </location>
</feature>
<dbReference type="FunFam" id="2.60.40.150:FF:000021">
    <property type="entry name" value="dysferlin isoform X2"/>
    <property type="match status" value="1"/>
</dbReference>
<evidence type="ECO:0000256" key="3">
    <source>
        <dbReference type="ARBA" id="ARBA00022737"/>
    </source>
</evidence>
<keyword evidence="3" id="KW-0677">Repeat</keyword>
<feature type="transmembrane region" description="Helical" evidence="7">
    <location>
        <begin position="661"/>
        <end position="683"/>
    </location>
</feature>
<evidence type="ECO:0000313" key="9">
    <source>
        <dbReference type="EMBL" id="RMC01310.1"/>
    </source>
</evidence>
<dbReference type="Pfam" id="PF16165">
    <property type="entry name" value="Ferlin_C"/>
    <property type="match status" value="1"/>
</dbReference>
<dbReference type="GO" id="GO:0050765">
    <property type="term" value="P:negative regulation of phagocytosis"/>
    <property type="evidence" value="ECO:0007669"/>
    <property type="project" value="TreeGrafter"/>
</dbReference>
<keyword evidence="2 7" id="KW-0812">Transmembrane</keyword>
<dbReference type="CDD" id="cd04037">
    <property type="entry name" value="C2E_Ferlin"/>
    <property type="match status" value="1"/>
</dbReference>
<proteinExistence type="predicted"/>
<comment type="subcellular location">
    <subcellularLocation>
        <location evidence="1">Membrane</location>
        <topology evidence="1">Single-pass membrane protein</topology>
    </subcellularLocation>
</comment>
<sequence>MPHSLFPQRLPKESLYSPPIVLKIIDNRPFGRRPVVGQCTVRSLREFYWDPFQQDAGAPQEQPDDVSLTPRDDVLIDIDDREPLIPIQEEEFIDWWSKFYASTGEREKCGCYLEKGFDTLKVYETELENVEEFEHLSDFCHTFKLFRGRSQDSSDDPSVVGEFKGSFRIYPLPDDPRVPAPPRQFQQLPARGLQECLVRVYVIRAFDLQPKDSNGKCDPYVKISVGKKSINDQENYLPCTLEPVFGKMFELSCTLPLEKDLRVSLYDYDLLSKDEKIGETVIDLENRFLSKYGARCGLPQTYCLSGPNQWRDQLRPSQLLHLFSLQHNYKPPTYKSDRIVFRDQEYVLSELEDGKPPNPHLGPAEERLALAALRKQGLVPEHVETRRLYSPLQPDIEQVLPALHHLEHQGRDPGRPQHHREKMSDIYVKGWLVGHEENKQKTDVHYRSMGGEGNFNWRFVFPFDYLPAEQMCHVARKEHFWSLDKTENKIPPQLILQIWDNDKFSFDDYLGSIQMDLNRMPKPAKTAEKCSLDLVDDSLSSGRSVSLFEQKTVKGWWPCVAEQEKRKILAGKLEMTLEIVAEQEHEERPAGMGRDEPNMNPRLEDPKLVRTSKADGTGDPGGRNSEVTSPFRRLQASRDLLPVVHVPYKTLKFILWRRYKWALILAFLLFILLLFLGIFVYAFPNYAAMKLVKPFN</sequence>
<dbReference type="GO" id="GO:0030315">
    <property type="term" value="C:T-tubule"/>
    <property type="evidence" value="ECO:0007669"/>
    <property type="project" value="TreeGrafter"/>
</dbReference>
<dbReference type="SMART" id="SM00239">
    <property type="entry name" value="C2"/>
    <property type="match status" value="2"/>
</dbReference>
<dbReference type="Pfam" id="PF00168">
    <property type="entry name" value="C2"/>
    <property type="match status" value="3"/>
</dbReference>
<dbReference type="InterPro" id="IPR000008">
    <property type="entry name" value="C2_dom"/>
</dbReference>
<dbReference type="GO" id="GO:0002281">
    <property type="term" value="P:macrophage activation involved in immune response"/>
    <property type="evidence" value="ECO:0007669"/>
    <property type="project" value="TreeGrafter"/>
</dbReference>
<dbReference type="GO" id="GO:0031410">
    <property type="term" value="C:cytoplasmic vesicle"/>
    <property type="evidence" value="ECO:0007669"/>
    <property type="project" value="TreeGrafter"/>
</dbReference>
<dbReference type="GO" id="GO:0002280">
    <property type="term" value="P:monocyte activation involved in immune response"/>
    <property type="evidence" value="ECO:0007669"/>
    <property type="project" value="TreeGrafter"/>
</dbReference>
<evidence type="ECO:0000256" key="6">
    <source>
        <dbReference type="SAM" id="MobiDB-lite"/>
    </source>
</evidence>
<dbReference type="AlphaFoldDB" id="A0A3M0JRB7"/>
<dbReference type="GO" id="GO:0001778">
    <property type="term" value="P:plasma membrane repair"/>
    <property type="evidence" value="ECO:0007669"/>
    <property type="project" value="TreeGrafter"/>
</dbReference>